<dbReference type="CDD" id="cd02430">
    <property type="entry name" value="PTH2"/>
    <property type="match status" value="1"/>
</dbReference>
<comment type="catalytic activity">
    <reaction evidence="4">
        <text>an N-acyl-L-alpha-aminoacyl-tRNA + H2O = an N-acyl-L-amino acid + a tRNA + H(+)</text>
        <dbReference type="Rhea" id="RHEA:54448"/>
        <dbReference type="Rhea" id="RHEA-COMP:10123"/>
        <dbReference type="Rhea" id="RHEA-COMP:13883"/>
        <dbReference type="ChEBI" id="CHEBI:15377"/>
        <dbReference type="ChEBI" id="CHEBI:15378"/>
        <dbReference type="ChEBI" id="CHEBI:59874"/>
        <dbReference type="ChEBI" id="CHEBI:78442"/>
        <dbReference type="ChEBI" id="CHEBI:138191"/>
        <dbReference type="EC" id="3.1.1.29"/>
    </reaction>
</comment>
<comment type="similarity">
    <text evidence="3">Belongs to the PTH2 family.</text>
</comment>
<comment type="caution">
    <text evidence="5">The sequence shown here is derived from an EMBL/GenBank/DDBJ whole genome shotgun (WGS) entry which is preliminary data.</text>
</comment>
<reference evidence="5" key="1">
    <citation type="submission" date="2021-01" db="EMBL/GenBank/DDBJ databases">
        <authorList>
            <consortium name="Genoscope - CEA"/>
            <person name="William W."/>
        </authorList>
    </citation>
    <scope>NUCLEOTIDE SEQUENCE</scope>
</reference>
<proteinExistence type="inferred from homology"/>
<gene>
    <name evidence="5" type="ORF">PPRIM_AZ9-3.1.T0960105</name>
</gene>
<dbReference type="GO" id="GO:0004045">
    <property type="term" value="F:peptidyl-tRNA hydrolase activity"/>
    <property type="evidence" value="ECO:0007669"/>
    <property type="project" value="UniProtKB-EC"/>
</dbReference>
<dbReference type="InterPro" id="IPR002833">
    <property type="entry name" value="PTH2"/>
</dbReference>
<evidence type="ECO:0000313" key="5">
    <source>
        <dbReference type="EMBL" id="CAD8094608.1"/>
    </source>
</evidence>
<evidence type="ECO:0000256" key="4">
    <source>
        <dbReference type="ARBA" id="ARBA00048707"/>
    </source>
</evidence>
<name>A0A8S1NQ65_PARPR</name>
<accession>A0A8S1NQ65</accession>
<keyword evidence="6" id="KW-1185">Reference proteome</keyword>
<dbReference type="PANTHER" id="PTHR12649">
    <property type="entry name" value="PEPTIDYL-TRNA HYDROLASE 2"/>
    <property type="match status" value="1"/>
</dbReference>
<organism evidence="5 6">
    <name type="scientific">Paramecium primaurelia</name>
    <dbReference type="NCBI Taxonomy" id="5886"/>
    <lineage>
        <taxon>Eukaryota</taxon>
        <taxon>Sar</taxon>
        <taxon>Alveolata</taxon>
        <taxon>Ciliophora</taxon>
        <taxon>Intramacronucleata</taxon>
        <taxon>Oligohymenophorea</taxon>
        <taxon>Peniculida</taxon>
        <taxon>Parameciidae</taxon>
        <taxon>Paramecium</taxon>
    </lineage>
</organism>
<dbReference type="AlphaFoldDB" id="A0A8S1NQ65"/>
<evidence type="ECO:0000313" key="6">
    <source>
        <dbReference type="Proteomes" id="UP000688137"/>
    </source>
</evidence>
<dbReference type="GO" id="GO:0005829">
    <property type="term" value="C:cytosol"/>
    <property type="evidence" value="ECO:0007669"/>
    <property type="project" value="TreeGrafter"/>
</dbReference>
<dbReference type="Pfam" id="PF01981">
    <property type="entry name" value="PTH2"/>
    <property type="match status" value="1"/>
</dbReference>
<dbReference type="NCBIfam" id="TIGR00283">
    <property type="entry name" value="arch_pth2"/>
    <property type="match status" value="1"/>
</dbReference>
<dbReference type="FunFam" id="3.40.1490.10:FF:000001">
    <property type="entry name" value="Peptidyl-tRNA hydrolase 2"/>
    <property type="match status" value="1"/>
</dbReference>
<dbReference type="PANTHER" id="PTHR12649:SF11">
    <property type="entry name" value="PEPTIDYL-TRNA HYDROLASE 2, MITOCHONDRIAL"/>
    <property type="match status" value="1"/>
</dbReference>
<dbReference type="EMBL" id="CAJJDM010000099">
    <property type="protein sequence ID" value="CAD8094608.1"/>
    <property type="molecule type" value="Genomic_DNA"/>
</dbReference>
<evidence type="ECO:0000256" key="3">
    <source>
        <dbReference type="ARBA" id="ARBA00038050"/>
    </source>
</evidence>
<protein>
    <recommendedName>
        <fullName evidence="1">peptidyl-tRNA hydrolase</fullName>
        <ecNumber evidence="1">3.1.1.29</ecNumber>
    </recommendedName>
</protein>
<dbReference type="EC" id="3.1.1.29" evidence="1"/>
<evidence type="ECO:0000256" key="2">
    <source>
        <dbReference type="ARBA" id="ARBA00022801"/>
    </source>
</evidence>
<dbReference type="NCBIfam" id="NF003314">
    <property type="entry name" value="PRK04322.1"/>
    <property type="match status" value="1"/>
</dbReference>
<evidence type="ECO:0000256" key="1">
    <source>
        <dbReference type="ARBA" id="ARBA00013260"/>
    </source>
</evidence>
<keyword evidence="2" id="KW-0378">Hydrolase</keyword>
<dbReference type="Proteomes" id="UP000688137">
    <property type="component" value="Unassembled WGS sequence"/>
</dbReference>
<sequence>MDQSKQLIKNELLNLSFSEEQIAQVLPSADSVEQAVELLLALQEGQQIKKQNIGLFTDIDSIPFDINFDDIKPPGEHFDKRYKMVCVVRMDLKMGIGKIAAQTGHAVLGAYKQLLNDKQDLLQKWEGSGQAKVVVKCDSQQELHNIEAKARQNGLITYIVTDAGRTQVEPGSQTVCAIGPADCDLIDQVTGHLKLL</sequence>